<dbReference type="Gene3D" id="3.40.630.30">
    <property type="match status" value="1"/>
</dbReference>
<evidence type="ECO:0000259" key="1">
    <source>
        <dbReference type="PROSITE" id="PS51186"/>
    </source>
</evidence>
<dbReference type="GO" id="GO:0016747">
    <property type="term" value="F:acyltransferase activity, transferring groups other than amino-acyl groups"/>
    <property type="evidence" value="ECO:0007669"/>
    <property type="project" value="InterPro"/>
</dbReference>
<dbReference type="HOGENOM" id="CLU_1567710_0_0_10"/>
<evidence type="ECO:0000313" key="2">
    <source>
        <dbReference type="EMBL" id="AFD07454.1"/>
    </source>
</evidence>
<protein>
    <recommendedName>
        <fullName evidence="1">N-acetyltransferase domain-containing protein</fullName>
    </recommendedName>
</protein>
<sequence length="179" mass="20920">MENILSVRELSSDDIELIINYWTTADEAFLKGMGVELSKLPTKEQWRGMLSEQLSQSYEEKKAYCVIWQIDGKPVGHSNVNKIIFGEEAFMHLHLWNNHDRKHGAGVELVKKSLPYFFKNLKLKTLYCEPYALNLAPNKTLSKVGFRFINEYITTPGFLNFEQPVNRWELTSERFKELK</sequence>
<dbReference type="Pfam" id="PF13302">
    <property type="entry name" value="Acetyltransf_3"/>
    <property type="match status" value="1"/>
</dbReference>
<feature type="domain" description="N-acetyltransferase" evidence="1">
    <location>
        <begin position="5"/>
        <end position="166"/>
    </location>
</feature>
<accession>H8KUN0</accession>
<keyword evidence="3" id="KW-1185">Reference proteome</keyword>
<dbReference type="PROSITE" id="PS51186">
    <property type="entry name" value="GNAT"/>
    <property type="match status" value="1"/>
</dbReference>
<dbReference type="InterPro" id="IPR016181">
    <property type="entry name" value="Acyl_CoA_acyltransferase"/>
</dbReference>
<name>H8KUN0_SOLCM</name>
<dbReference type="Proteomes" id="UP000007590">
    <property type="component" value="Chromosome"/>
</dbReference>
<evidence type="ECO:0000313" key="3">
    <source>
        <dbReference type="Proteomes" id="UP000007590"/>
    </source>
</evidence>
<reference evidence="2" key="1">
    <citation type="submission" date="2012-02" db="EMBL/GenBank/DDBJ databases">
        <title>The complete genome of Solitalea canadensis DSM 3403.</title>
        <authorList>
            <consortium name="US DOE Joint Genome Institute (JGI-PGF)"/>
            <person name="Lucas S."/>
            <person name="Copeland A."/>
            <person name="Lapidus A."/>
            <person name="Glavina del Rio T."/>
            <person name="Dalin E."/>
            <person name="Tice H."/>
            <person name="Bruce D."/>
            <person name="Goodwin L."/>
            <person name="Pitluck S."/>
            <person name="Peters L."/>
            <person name="Ovchinnikova G."/>
            <person name="Lu M."/>
            <person name="Kyrpides N."/>
            <person name="Mavromatis K."/>
            <person name="Ivanova N."/>
            <person name="Brettin T."/>
            <person name="Detter J.C."/>
            <person name="Han C."/>
            <person name="Larimer F."/>
            <person name="Land M."/>
            <person name="Hauser L."/>
            <person name="Markowitz V."/>
            <person name="Cheng J.-F."/>
            <person name="Hugenholtz P."/>
            <person name="Woyke T."/>
            <person name="Wu D."/>
            <person name="Spring S."/>
            <person name="Schroeder M."/>
            <person name="Kopitz M."/>
            <person name="Brambilla E."/>
            <person name="Klenk H.-P."/>
            <person name="Eisen J.A."/>
        </authorList>
    </citation>
    <scope>NUCLEOTIDE SEQUENCE</scope>
    <source>
        <strain evidence="2">DSM 3403</strain>
    </source>
</reference>
<dbReference type="STRING" id="929556.Solca_2413"/>
<dbReference type="eggNOG" id="COG1670">
    <property type="taxonomic scope" value="Bacteria"/>
</dbReference>
<dbReference type="AlphaFoldDB" id="H8KUN0"/>
<dbReference type="RefSeq" id="WP_014680681.1">
    <property type="nucleotide sequence ID" value="NC_017770.1"/>
</dbReference>
<dbReference type="OrthoDB" id="8221510at2"/>
<proteinExistence type="predicted"/>
<gene>
    <name evidence="2" type="ordered locus">Solca_2413</name>
</gene>
<organism evidence="2 3">
    <name type="scientific">Solitalea canadensis (strain ATCC 29591 / DSM 3403 / JCM 21819 / LMG 8368 / NBRC 15130 / NCIMB 12057 / USAM 9D)</name>
    <name type="common">Flexibacter canadensis</name>
    <dbReference type="NCBI Taxonomy" id="929556"/>
    <lineage>
        <taxon>Bacteria</taxon>
        <taxon>Pseudomonadati</taxon>
        <taxon>Bacteroidota</taxon>
        <taxon>Sphingobacteriia</taxon>
        <taxon>Sphingobacteriales</taxon>
        <taxon>Sphingobacteriaceae</taxon>
        <taxon>Solitalea</taxon>
    </lineage>
</organism>
<dbReference type="KEGG" id="scn:Solca_2413"/>
<dbReference type="EMBL" id="CP003349">
    <property type="protein sequence ID" value="AFD07454.1"/>
    <property type="molecule type" value="Genomic_DNA"/>
</dbReference>
<dbReference type="SUPFAM" id="SSF55729">
    <property type="entry name" value="Acyl-CoA N-acyltransferases (Nat)"/>
    <property type="match status" value="1"/>
</dbReference>
<dbReference type="InterPro" id="IPR000182">
    <property type="entry name" value="GNAT_dom"/>
</dbReference>